<sequence>MRYKILGRTGLKVSELSFGCSGFGDVYGNVSLETSNDLIAKAVENGINYFDTSPYYGAGRSEEVLGTIFPKFEREKLIISSKCGRSGKLKNDNTIESIFNFSAESLTDSIYNSLNVLNLDYLDIAFLHDIEFEKSKSKICEESIPALQKLKEKGLIRNIGISGFPIEILNDYLVNPSLEIDVVLTYGHYSLQSNLLNNYINEWKDRNVGIICASPFSMGLLTNKKPPKWHPASEKLKKVSEEAHRFCVRNDQNISKTALTKCLKNENIDTVLTGMYTMKELEDAIDVVGNPICPKFVEKVESVFKRAGVYNKMW</sequence>
<dbReference type="PANTHER" id="PTHR42686">
    <property type="entry name" value="GH17980P-RELATED"/>
    <property type="match status" value="1"/>
</dbReference>
<dbReference type="InterPro" id="IPR023210">
    <property type="entry name" value="NADP_OxRdtase_dom"/>
</dbReference>
<feature type="domain" description="NADP-dependent oxidoreductase" evidence="1">
    <location>
        <begin position="15"/>
        <end position="303"/>
    </location>
</feature>
<keyword evidence="3" id="KW-1185">Reference proteome</keyword>
<evidence type="ECO:0000313" key="2">
    <source>
        <dbReference type="EMBL" id="MES1920651.1"/>
    </source>
</evidence>
<protein>
    <recommendedName>
        <fullName evidence="1">NADP-dependent oxidoreductase domain-containing protein</fullName>
    </recommendedName>
</protein>
<name>A0ABV2ALV3_9EUKA</name>
<dbReference type="EMBL" id="JBDODL010000786">
    <property type="protein sequence ID" value="MES1920651.1"/>
    <property type="molecule type" value="Genomic_DNA"/>
</dbReference>
<accession>A0ABV2ALV3</accession>
<dbReference type="PANTHER" id="PTHR42686:SF1">
    <property type="entry name" value="GH17980P-RELATED"/>
    <property type="match status" value="1"/>
</dbReference>
<dbReference type="Pfam" id="PF00248">
    <property type="entry name" value="Aldo_ket_red"/>
    <property type="match status" value="1"/>
</dbReference>
<dbReference type="InterPro" id="IPR036812">
    <property type="entry name" value="NAD(P)_OxRdtase_dom_sf"/>
</dbReference>
<evidence type="ECO:0000313" key="3">
    <source>
        <dbReference type="Proteomes" id="UP001439008"/>
    </source>
</evidence>
<reference evidence="2 3" key="1">
    <citation type="journal article" date="2024" name="BMC Biol.">
        <title>Comparative genomics of Ascetosporea gives new insight into the evolutionary basis for animal parasitism in Rhizaria.</title>
        <authorList>
            <person name="Hiltunen Thoren M."/>
            <person name="Onut-Brannstrom I."/>
            <person name="Alfjorden A."/>
            <person name="Peckova H."/>
            <person name="Swords F."/>
            <person name="Hooper C."/>
            <person name="Holzer A.S."/>
            <person name="Bass D."/>
            <person name="Burki F."/>
        </authorList>
    </citation>
    <scope>NUCLEOTIDE SEQUENCE [LARGE SCALE GENOMIC DNA]</scope>
    <source>
        <strain evidence="2">20-A016</strain>
    </source>
</reference>
<gene>
    <name evidence="2" type="ORF">MHBO_002302</name>
</gene>
<dbReference type="Proteomes" id="UP001439008">
    <property type="component" value="Unassembled WGS sequence"/>
</dbReference>
<dbReference type="SUPFAM" id="SSF51430">
    <property type="entry name" value="NAD(P)-linked oxidoreductase"/>
    <property type="match status" value="1"/>
</dbReference>
<organism evidence="2 3">
    <name type="scientific">Bonamia ostreae</name>
    <dbReference type="NCBI Taxonomy" id="126728"/>
    <lineage>
        <taxon>Eukaryota</taxon>
        <taxon>Sar</taxon>
        <taxon>Rhizaria</taxon>
        <taxon>Endomyxa</taxon>
        <taxon>Ascetosporea</taxon>
        <taxon>Haplosporida</taxon>
        <taxon>Bonamia</taxon>
    </lineage>
</organism>
<evidence type="ECO:0000259" key="1">
    <source>
        <dbReference type="Pfam" id="PF00248"/>
    </source>
</evidence>
<dbReference type="Gene3D" id="3.20.20.100">
    <property type="entry name" value="NADP-dependent oxidoreductase domain"/>
    <property type="match status" value="1"/>
</dbReference>
<comment type="caution">
    <text evidence="2">The sequence shown here is derived from an EMBL/GenBank/DDBJ whole genome shotgun (WGS) entry which is preliminary data.</text>
</comment>
<proteinExistence type="predicted"/>
<dbReference type="InterPro" id="IPR020471">
    <property type="entry name" value="AKR"/>
</dbReference>